<evidence type="ECO:0000313" key="2">
    <source>
        <dbReference type="EMBL" id="CAK1246477.1"/>
    </source>
</evidence>
<dbReference type="EMBL" id="CAUZMB010000006">
    <property type="protein sequence ID" value="CAK1246477.1"/>
    <property type="molecule type" value="Genomic_DNA"/>
</dbReference>
<keyword evidence="1" id="KW-1133">Transmembrane helix</keyword>
<keyword evidence="3" id="KW-1185">Reference proteome</keyword>
<accession>A0ABN9YWL6</accession>
<sequence>MADFFAFDWEWSDIPGFLWQCVLFPFRAILIIIGAIYWFAQLLIGLTVMGVVLFFTIPIVIYIFWFCVHSVFPNIM</sequence>
<feature type="transmembrane region" description="Helical" evidence="1">
    <location>
        <begin position="51"/>
        <end position="72"/>
    </location>
</feature>
<keyword evidence="1" id="KW-0472">Membrane</keyword>
<name>A0ABN9YWL6_9LACO</name>
<keyword evidence="1" id="KW-0812">Transmembrane</keyword>
<gene>
    <name evidence="2" type="ORF">R55214_HHFBAMCI_01076</name>
</gene>
<organism evidence="2 3">
    <name type="scientific">Fructobacillus evanidus</name>
    <dbReference type="NCBI Taxonomy" id="3064281"/>
    <lineage>
        <taxon>Bacteria</taxon>
        <taxon>Bacillati</taxon>
        <taxon>Bacillota</taxon>
        <taxon>Bacilli</taxon>
        <taxon>Lactobacillales</taxon>
        <taxon>Lactobacillaceae</taxon>
        <taxon>Fructobacillus</taxon>
    </lineage>
</organism>
<evidence type="ECO:0000313" key="3">
    <source>
        <dbReference type="Proteomes" id="UP001314166"/>
    </source>
</evidence>
<reference evidence="2 3" key="1">
    <citation type="submission" date="2023-10" db="EMBL/GenBank/DDBJ databases">
        <authorList>
            <person name="Botero Cardona J."/>
        </authorList>
    </citation>
    <scope>NUCLEOTIDE SEQUENCE [LARGE SCALE GENOMIC DNA]</scope>
    <source>
        <strain evidence="2 3">R-55214</strain>
    </source>
</reference>
<protein>
    <submittedName>
        <fullName evidence="2">Uncharacterized protein</fullName>
    </submittedName>
</protein>
<evidence type="ECO:0000256" key="1">
    <source>
        <dbReference type="SAM" id="Phobius"/>
    </source>
</evidence>
<dbReference type="Proteomes" id="UP001314166">
    <property type="component" value="Unassembled WGS sequence"/>
</dbReference>
<proteinExistence type="predicted"/>
<comment type="caution">
    <text evidence="2">The sequence shown here is derived from an EMBL/GenBank/DDBJ whole genome shotgun (WGS) entry which is preliminary data.</text>
</comment>
<feature type="transmembrane region" description="Helical" evidence="1">
    <location>
        <begin position="17"/>
        <end position="39"/>
    </location>
</feature>